<evidence type="ECO:0000313" key="2">
    <source>
        <dbReference type="EMBL" id="ELW65475.1"/>
    </source>
</evidence>
<feature type="region of interest" description="Disordered" evidence="1">
    <location>
        <begin position="94"/>
        <end position="117"/>
    </location>
</feature>
<keyword evidence="3" id="KW-1185">Reference proteome</keyword>
<gene>
    <name evidence="2" type="ORF">TREES_T100008984</name>
</gene>
<organism evidence="2 3">
    <name type="scientific">Tupaia chinensis</name>
    <name type="common">Chinese tree shrew</name>
    <name type="synonym">Tupaia belangeri chinensis</name>
    <dbReference type="NCBI Taxonomy" id="246437"/>
    <lineage>
        <taxon>Eukaryota</taxon>
        <taxon>Metazoa</taxon>
        <taxon>Chordata</taxon>
        <taxon>Craniata</taxon>
        <taxon>Vertebrata</taxon>
        <taxon>Euteleostomi</taxon>
        <taxon>Mammalia</taxon>
        <taxon>Eutheria</taxon>
        <taxon>Euarchontoglires</taxon>
        <taxon>Scandentia</taxon>
        <taxon>Tupaiidae</taxon>
        <taxon>Tupaia</taxon>
    </lineage>
</organism>
<protein>
    <submittedName>
        <fullName evidence="2">Uncharacterized protein</fullName>
    </submittedName>
</protein>
<dbReference type="AlphaFoldDB" id="L9KRA2"/>
<reference evidence="3" key="1">
    <citation type="submission" date="2012-07" db="EMBL/GenBank/DDBJ databases">
        <title>Genome of the Chinese tree shrew, a rising model animal genetically related to primates.</title>
        <authorList>
            <person name="Zhang G."/>
            <person name="Fan Y."/>
            <person name="Yao Y."/>
            <person name="Huang Z."/>
        </authorList>
    </citation>
    <scope>NUCLEOTIDE SEQUENCE [LARGE SCALE GENOMIC DNA]</scope>
</reference>
<reference evidence="3" key="2">
    <citation type="journal article" date="2013" name="Nat. Commun.">
        <title>Genome of the Chinese tree shrew.</title>
        <authorList>
            <person name="Fan Y."/>
            <person name="Huang Z.Y."/>
            <person name="Cao C.C."/>
            <person name="Chen C.S."/>
            <person name="Chen Y.X."/>
            <person name="Fan D.D."/>
            <person name="He J."/>
            <person name="Hou H.L."/>
            <person name="Hu L."/>
            <person name="Hu X.T."/>
            <person name="Jiang X.T."/>
            <person name="Lai R."/>
            <person name="Lang Y.S."/>
            <person name="Liang B."/>
            <person name="Liao S.G."/>
            <person name="Mu D."/>
            <person name="Ma Y.Y."/>
            <person name="Niu Y.Y."/>
            <person name="Sun X.Q."/>
            <person name="Xia J.Q."/>
            <person name="Xiao J."/>
            <person name="Xiong Z.Q."/>
            <person name="Xu L."/>
            <person name="Yang L."/>
            <person name="Zhang Y."/>
            <person name="Zhao W."/>
            <person name="Zhao X.D."/>
            <person name="Zheng Y.T."/>
            <person name="Zhou J.M."/>
            <person name="Zhu Y.B."/>
            <person name="Zhang G.J."/>
            <person name="Wang J."/>
            <person name="Yao Y.G."/>
        </authorList>
    </citation>
    <scope>NUCLEOTIDE SEQUENCE [LARGE SCALE GENOMIC DNA]</scope>
</reference>
<sequence>METRRVCLCVFRLDHPACPHWSHAEDTHVRRLLFFSVFLPILTLTTGSCENSAAGAHTHEAPTVPYVGAVFEMAFLCQEGLALVTSEPDLIPQPYPTISRPAAFPVDSDPSQKPATR</sequence>
<evidence type="ECO:0000256" key="1">
    <source>
        <dbReference type="SAM" id="MobiDB-lite"/>
    </source>
</evidence>
<dbReference type="InParanoid" id="L9KRA2"/>
<dbReference type="Proteomes" id="UP000011518">
    <property type="component" value="Unassembled WGS sequence"/>
</dbReference>
<proteinExistence type="predicted"/>
<dbReference type="EMBL" id="KB320685">
    <property type="protein sequence ID" value="ELW65475.1"/>
    <property type="molecule type" value="Genomic_DNA"/>
</dbReference>
<accession>L9KRA2</accession>
<evidence type="ECO:0000313" key="3">
    <source>
        <dbReference type="Proteomes" id="UP000011518"/>
    </source>
</evidence>
<name>L9KRA2_TUPCH</name>